<evidence type="ECO:0000313" key="2">
    <source>
        <dbReference type="Proteomes" id="UP000574931"/>
    </source>
</evidence>
<protein>
    <submittedName>
        <fullName evidence="1">Uncharacterized protein</fullName>
    </submittedName>
</protein>
<dbReference type="AlphaFoldDB" id="A0A849KHA6"/>
<sequence>MELQPYLLSPYIKRMMLKTAVSETGAVVQVSNTWPATKEDKMSSIALNSRNITMISRLLREARKTGDTQDLRTDAARYLTRRFQEGTRDEGRLQIALTQFIKKHRRMANAVHRCDDEGDAVKSET</sequence>
<dbReference type="RefSeq" id="WP_121539672.1">
    <property type="nucleotide sequence ID" value="NZ_JABFCY010000007.1"/>
</dbReference>
<reference evidence="1 2" key="1">
    <citation type="submission" date="2020-05" db="EMBL/GenBank/DDBJ databases">
        <title>Draft Genome Sequence of Ochrobactrum soli Isolated from Stable Fly Gut.</title>
        <authorList>
            <person name="Pileggi M.T."/>
            <person name="Vazhakkala L.J."/>
            <person name="Wong C.N."/>
        </authorList>
    </citation>
    <scope>NUCLEOTIDE SEQUENCE [LARGE SCALE GENOMIC DNA]</scope>
    <source>
        <strain evidence="1 2">MTP-C0764</strain>
    </source>
</reference>
<gene>
    <name evidence="1" type="ORF">HKX02_12500</name>
</gene>
<dbReference type="Proteomes" id="UP000574931">
    <property type="component" value="Unassembled WGS sequence"/>
</dbReference>
<proteinExistence type="predicted"/>
<dbReference type="EMBL" id="JABFCY010000007">
    <property type="protein sequence ID" value="NNU61065.1"/>
    <property type="molecule type" value="Genomic_DNA"/>
</dbReference>
<evidence type="ECO:0000313" key="1">
    <source>
        <dbReference type="EMBL" id="NNU61065.1"/>
    </source>
</evidence>
<comment type="caution">
    <text evidence="1">The sequence shown here is derived from an EMBL/GenBank/DDBJ whole genome shotgun (WGS) entry which is preliminary data.</text>
</comment>
<name>A0A849KHA6_9HYPH</name>
<organism evidence="1 2">
    <name type="scientific">Ochrobactrum soli</name>
    <dbReference type="NCBI Taxonomy" id="2448455"/>
    <lineage>
        <taxon>Bacteria</taxon>
        <taxon>Pseudomonadati</taxon>
        <taxon>Pseudomonadota</taxon>
        <taxon>Alphaproteobacteria</taxon>
        <taxon>Hyphomicrobiales</taxon>
        <taxon>Brucellaceae</taxon>
        <taxon>Brucella/Ochrobactrum group</taxon>
        <taxon>Ochrobactrum</taxon>
    </lineage>
</organism>
<accession>A0A849KHA6</accession>
<keyword evidence="2" id="KW-1185">Reference proteome</keyword>